<accession>A0A8J3V7C7</accession>
<comment type="caution">
    <text evidence="1">The sequence shown here is derived from an EMBL/GenBank/DDBJ whole genome shotgun (WGS) entry which is preliminary data.</text>
</comment>
<keyword evidence="2" id="KW-1185">Reference proteome</keyword>
<proteinExistence type="predicted"/>
<dbReference type="AlphaFoldDB" id="A0A8J3V7C7"/>
<dbReference type="EMBL" id="BOOQ01000068">
    <property type="protein sequence ID" value="GII51360.1"/>
    <property type="molecule type" value="Genomic_DNA"/>
</dbReference>
<evidence type="ECO:0000313" key="1">
    <source>
        <dbReference type="EMBL" id="GII51360.1"/>
    </source>
</evidence>
<protein>
    <submittedName>
        <fullName evidence="1">Uncharacterized protein</fullName>
    </submittedName>
</protein>
<evidence type="ECO:0000313" key="2">
    <source>
        <dbReference type="Proteomes" id="UP000644610"/>
    </source>
</evidence>
<dbReference type="Proteomes" id="UP000644610">
    <property type="component" value="Unassembled WGS sequence"/>
</dbReference>
<name>A0A8J3V7C7_9ACTN</name>
<sequence length="123" mass="13912">MANRSPAVPRKPSSTIDKELRALVQELMDDPVEWDCPEVSAHLGRALPNRDTLAWVAQPRGSYRVVEYTCACEAVFYELVSCGGIYQIHKVIQSEPLQHTYAGGWRQSEARLVWCQLLAGRIR</sequence>
<gene>
    <name evidence="1" type="ORF">Psi02_77840</name>
</gene>
<organism evidence="1 2">
    <name type="scientific">Planotetraspora silvatica</name>
    <dbReference type="NCBI Taxonomy" id="234614"/>
    <lineage>
        <taxon>Bacteria</taxon>
        <taxon>Bacillati</taxon>
        <taxon>Actinomycetota</taxon>
        <taxon>Actinomycetes</taxon>
        <taxon>Streptosporangiales</taxon>
        <taxon>Streptosporangiaceae</taxon>
        <taxon>Planotetraspora</taxon>
    </lineage>
</organism>
<reference evidence="1" key="1">
    <citation type="submission" date="2021-01" db="EMBL/GenBank/DDBJ databases">
        <title>Whole genome shotgun sequence of Planotetraspora silvatica NBRC 100141.</title>
        <authorList>
            <person name="Komaki H."/>
            <person name="Tamura T."/>
        </authorList>
    </citation>
    <scope>NUCLEOTIDE SEQUENCE</scope>
    <source>
        <strain evidence="1">NBRC 100141</strain>
    </source>
</reference>